<accession>A0ABT1DPC1</accession>
<organism evidence="2 3">
    <name type="scientific">Paractinoplanes aksuensis</name>
    <dbReference type="NCBI Taxonomy" id="2939490"/>
    <lineage>
        <taxon>Bacteria</taxon>
        <taxon>Bacillati</taxon>
        <taxon>Actinomycetota</taxon>
        <taxon>Actinomycetes</taxon>
        <taxon>Micromonosporales</taxon>
        <taxon>Micromonosporaceae</taxon>
        <taxon>Paractinoplanes</taxon>
    </lineage>
</organism>
<keyword evidence="1" id="KW-0472">Membrane</keyword>
<dbReference type="RefSeq" id="WP_253238788.1">
    <property type="nucleotide sequence ID" value="NZ_JAMYJR010000020.1"/>
</dbReference>
<reference evidence="2 3" key="1">
    <citation type="submission" date="2022-06" db="EMBL/GenBank/DDBJ databases">
        <title>New Species of the Genus Actinoplanes, ActinopZanes ferrugineus.</title>
        <authorList>
            <person name="Ding P."/>
        </authorList>
    </citation>
    <scope>NUCLEOTIDE SEQUENCE [LARGE SCALE GENOMIC DNA]</scope>
    <source>
        <strain evidence="2 3">TRM88003</strain>
    </source>
</reference>
<feature type="transmembrane region" description="Helical" evidence="1">
    <location>
        <begin position="118"/>
        <end position="136"/>
    </location>
</feature>
<evidence type="ECO:0000256" key="1">
    <source>
        <dbReference type="SAM" id="Phobius"/>
    </source>
</evidence>
<keyword evidence="3" id="KW-1185">Reference proteome</keyword>
<proteinExistence type="predicted"/>
<dbReference type="EMBL" id="JAMYJR010000020">
    <property type="protein sequence ID" value="MCO8272693.1"/>
    <property type="molecule type" value="Genomic_DNA"/>
</dbReference>
<protein>
    <submittedName>
        <fullName evidence="2">Uncharacterized protein</fullName>
    </submittedName>
</protein>
<name>A0ABT1DPC1_9ACTN</name>
<feature type="transmembrane region" description="Helical" evidence="1">
    <location>
        <begin position="94"/>
        <end position="112"/>
    </location>
</feature>
<feature type="transmembrane region" description="Helical" evidence="1">
    <location>
        <begin position="40"/>
        <end position="61"/>
    </location>
</feature>
<dbReference type="Proteomes" id="UP001523369">
    <property type="component" value="Unassembled WGS sequence"/>
</dbReference>
<sequence length="263" mass="28032">MAVDGARGGLVCGAVTVAALGLVFAALSRYQVPDYADQDVSLGLVGALFGSVGAAAVIAVIRRQPGWARGHVVVPLILVPAAVLPLVTGLERDNIEAVAIWGAAAIGVHTLLEKRRAALAGVALVLVGAVLLTWACQHRWRAHKFEAVGLPLYAPELPGYHVDRTWAGRYTVSMTLRPDGRDVTHYVDAVIRENPRCRNGTTERETSGSTLIICLPGKDGVAMTIKPSYPGPDLSPLFERTSVREVDGSFFANYRNGGEMEPD</sequence>
<evidence type="ECO:0000313" key="3">
    <source>
        <dbReference type="Proteomes" id="UP001523369"/>
    </source>
</evidence>
<keyword evidence="1" id="KW-0812">Transmembrane</keyword>
<feature type="transmembrane region" description="Helical" evidence="1">
    <location>
        <begin position="67"/>
        <end position="87"/>
    </location>
</feature>
<gene>
    <name evidence="2" type="ORF">M1L60_19040</name>
</gene>
<feature type="transmembrane region" description="Helical" evidence="1">
    <location>
        <begin position="6"/>
        <end position="28"/>
    </location>
</feature>
<comment type="caution">
    <text evidence="2">The sequence shown here is derived from an EMBL/GenBank/DDBJ whole genome shotgun (WGS) entry which is preliminary data.</text>
</comment>
<keyword evidence="1" id="KW-1133">Transmembrane helix</keyword>
<evidence type="ECO:0000313" key="2">
    <source>
        <dbReference type="EMBL" id="MCO8272693.1"/>
    </source>
</evidence>